<protein>
    <submittedName>
        <fullName evidence="1">Uncharacterized protein</fullName>
    </submittedName>
</protein>
<organism evidence="1 2">
    <name type="scientific">Gallibacterium salpingitidis</name>
    <dbReference type="NCBI Taxonomy" id="505341"/>
    <lineage>
        <taxon>Bacteria</taxon>
        <taxon>Pseudomonadati</taxon>
        <taxon>Pseudomonadota</taxon>
        <taxon>Gammaproteobacteria</taxon>
        <taxon>Pasteurellales</taxon>
        <taxon>Pasteurellaceae</taxon>
        <taxon>Gallibacterium</taxon>
    </lineage>
</organism>
<dbReference type="RefSeq" id="WP_066113431.1">
    <property type="nucleotide sequence ID" value="NZ_JTJT01000054.1"/>
</dbReference>
<dbReference type="AlphaFoldDB" id="A0AB36E2X7"/>
<accession>A0AB36E2X7</accession>
<evidence type="ECO:0000313" key="2">
    <source>
        <dbReference type="Proteomes" id="UP000092527"/>
    </source>
</evidence>
<evidence type="ECO:0000313" key="1">
    <source>
        <dbReference type="EMBL" id="OBX10490.1"/>
    </source>
</evidence>
<comment type="caution">
    <text evidence="1">The sequence shown here is derived from an EMBL/GenBank/DDBJ whole genome shotgun (WGS) entry which is preliminary data.</text>
</comment>
<name>A0AB36E2X7_9PAST</name>
<proteinExistence type="predicted"/>
<dbReference type="Proteomes" id="UP000092527">
    <property type="component" value="Unassembled WGS sequence"/>
</dbReference>
<dbReference type="EMBL" id="JTJU01000027">
    <property type="protein sequence ID" value="OBX10490.1"/>
    <property type="molecule type" value="Genomic_DNA"/>
</dbReference>
<sequence length="165" mass="17874">MGTMIKLINSNKEIASYRLGKGKTLKLKAIEKLNYQLINEETGYAPEEILLKREGDNLKIYLDKDSKRKSADIVIEDYYKGDNEKDCLIIGKAGNGKIYAYVPESGDMAEAVTVLQDTKVALQVLGGEELSVPFWNQEFNPVWIGLGALALGGIALASSGSSGGG</sequence>
<reference evidence="1 2" key="1">
    <citation type="submission" date="2014-11" db="EMBL/GenBank/DDBJ databases">
        <title>Pan-genome of Gallibacterium spp.</title>
        <authorList>
            <person name="Kudirkiene E."/>
            <person name="Bojesen A.M."/>
        </authorList>
    </citation>
    <scope>NUCLEOTIDE SEQUENCE [LARGE SCALE GENOMIC DNA]</scope>
    <source>
        <strain evidence="1 2">18469/18</strain>
    </source>
</reference>
<gene>
    <name evidence="1" type="ORF">QV09_05235</name>
</gene>